<sequence>MSLFASQRQNLLKGLERMRLQTVALCASHFCSLFQIPNQYSCN</sequence>
<dbReference type="EMBL" id="GBXM01062542">
    <property type="protein sequence ID" value="JAH46035.1"/>
    <property type="molecule type" value="Transcribed_RNA"/>
</dbReference>
<organism evidence="1">
    <name type="scientific">Anguilla anguilla</name>
    <name type="common">European freshwater eel</name>
    <name type="synonym">Muraena anguilla</name>
    <dbReference type="NCBI Taxonomy" id="7936"/>
    <lineage>
        <taxon>Eukaryota</taxon>
        <taxon>Metazoa</taxon>
        <taxon>Chordata</taxon>
        <taxon>Craniata</taxon>
        <taxon>Vertebrata</taxon>
        <taxon>Euteleostomi</taxon>
        <taxon>Actinopterygii</taxon>
        <taxon>Neopterygii</taxon>
        <taxon>Teleostei</taxon>
        <taxon>Anguilliformes</taxon>
        <taxon>Anguillidae</taxon>
        <taxon>Anguilla</taxon>
    </lineage>
</organism>
<reference evidence="1" key="1">
    <citation type="submission" date="2014-11" db="EMBL/GenBank/DDBJ databases">
        <authorList>
            <person name="Amaro Gonzalez C."/>
        </authorList>
    </citation>
    <scope>NUCLEOTIDE SEQUENCE</scope>
</reference>
<reference evidence="1" key="2">
    <citation type="journal article" date="2015" name="Fish Shellfish Immunol.">
        <title>Early steps in the European eel (Anguilla anguilla)-Vibrio vulnificus interaction in the gills: Role of the RtxA13 toxin.</title>
        <authorList>
            <person name="Callol A."/>
            <person name="Pajuelo D."/>
            <person name="Ebbesson L."/>
            <person name="Teles M."/>
            <person name="MacKenzie S."/>
            <person name="Amaro C."/>
        </authorList>
    </citation>
    <scope>NUCLEOTIDE SEQUENCE</scope>
</reference>
<evidence type="ECO:0000313" key="1">
    <source>
        <dbReference type="EMBL" id="JAH46035.1"/>
    </source>
</evidence>
<accession>A0A0E9SZE9</accession>
<protein>
    <submittedName>
        <fullName evidence="1">Uncharacterized protein</fullName>
    </submittedName>
</protein>
<name>A0A0E9SZE9_ANGAN</name>
<proteinExistence type="predicted"/>
<dbReference type="AlphaFoldDB" id="A0A0E9SZE9"/>